<dbReference type="GeneID" id="6084119"/>
<dbReference type="EMBL" id="DS547145">
    <property type="protein sequence ID" value="EDR00849.1"/>
    <property type="molecule type" value="Genomic_DNA"/>
</dbReference>
<protein>
    <submittedName>
        <fullName evidence="2">Predicted protein</fullName>
    </submittedName>
</protein>
<sequence length="278" mass="30841">MFQLRSILFILLLSLVYISSALLIPLGSLNLSRNDLSSTANAAAKRDLDLRDPKRAAAKRDLDLSERGPKRAAAKRDSDLLEREPKRASAKRDTDLSERDPKRAAAKRDIDLLERDPKRAAAKRDLSERDTKRAAGSALEKGTIAIWWDLRNQRASTRRTHKASQRSISMKGQSYHAVTPMPYDIHFFGMTMFLGIAKAVAASGGAIIAPTLEWVFRDWMVQVPSAKSQMAGLVLQHKVASVATRNTFPTLIVGPTIYTSQPKPTLNNPTDDPLVSER</sequence>
<accession>B0DX03</accession>
<dbReference type="RefSeq" id="XP_001888443.1">
    <property type="nucleotide sequence ID" value="XM_001888408.1"/>
</dbReference>
<keyword evidence="3" id="KW-1185">Reference proteome</keyword>
<evidence type="ECO:0000313" key="2">
    <source>
        <dbReference type="EMBL" id="EDR00849.1"/>
    </source>
</evidence>
<proteinExistence type="predicted"/>
<evidence type="ECO:0000256" key="1">
    <source>
        <dbReference type="SAM" id="MobiDB-lite"/>
    </source>
</evidence>
<dbReference type="KEGG" id="lbc:LACBIDRAFT_333765"/>
<dbReference type="HOGENOM" id="CLU_1001409_0_0_1"/>
<dbReference type="InParanoid" id="B0DX03"/>
<feature type="region of interest" description="Disordered" evidence="1">
    <location>
        <begin position="58"/>
        <end position="114"/>
    </location>
</feature>
<dbReference type="OrthoDB" id="10651025at2759"/>
<dbReference type="Proteomes" id="UP000001194">
    <property type="component" value="Unassembled WGS sequence"/>
</dbReference>
<reference evidence="2 3" key="1">
    <citation type="journal article" date="2008" name="Nature">
        <title>The genome of Laccaria bicolor provides insights into mycorrhizal symbiosis.</title>
        <authorList>
            <person name="Martin F."/>
            <person name="Aerts A."/>
            <person name="Ahren D."/>
            <person name="Brun A."/>
            <person name="Danchin E.G.J."/>
            <person name="Duchaussoy F."/>
            <person name="Gibon J."/>
            <person name="Kohler A."/>
            <person name="Lindquist E."/>
            <person name="Pereda V."/>
            <person name="Salamov A."/>
            <person name="Shapiro H.J."/>
            <person name="Wuyts J."/>
            <person name="Blaudez D."/>
            <person name="Buee M."/>
            <person name="Brokstein P."/>
            <person name="Canbaeck B."/>
            <person name="Cohen D."/>
            <person name="Courty P.E."/>
            <person name="Coutinho P.M."/>
            <person name="Delaruelle C."/>
            <person name="Detter J.C."/>
            <person name="Deveau A."/>
            <person name="DiFazio S."/>
            <person name="Duplessis S."/>
            <person name="Fraissinet-Tachet L."/>
            <person name="Lucic E."/>
            <person name="Frey-Klett P."/>
            <person name="Fourrey C."/>
            <person name="Feussner I."/>
            <person name="Gay G."/>
            <person name="Grimwood J."/>
            <person name="Hoegger P.J."/>
            <person name="Jain P."/>
            <person name="Kilaru S."/>
            <person name="Labbe J."/>
            <person name="Lin Y.C."/>
            <person name="Legue V."/>
            <person name="Le Tacon F."/>
            <person name="Marmeisse R."/>
            <person name="Melayah D."/>
            <person name="Montanini B."/>
            <person name="Muratet M."/>
            <person name="Nehls U."/>
            <person name="Niculita-Hirzel H."/>
            <person name="Oudot-Le Secq M.P."/>
            <person name="Peter M."/>
            <person name="Quesneville H."/>
            <person name="Rajashekar B."/>
            <person name="Reich M."/>
            <person name="Rouhier N."/>
            <person name="Schmutz J."/>
            <person name="Yin T."/>
            <person name="Chalot M."/>
            <person name="Henrissat B."/>
            <person name="Kuees U."/>
            <person name="Lucas S."/>
            <person name="Van de Peer Y."/>
            <person name="Podila G.K."/>
            <person name="Polle A."/>
            <person name="Pukkila P.J."/>
            <person name="Richardson P.M."/>
            <person name="Rouze P."/>
            <person name="Sanders I.R."/>
            <person name="Stajich J.E."/>
            <person name="Tunlid A."/>
            <person name="Tuskan G."/>
            <person name="Grigoriev I.V."/>
        </authorList>
    </citation>
    <scope>NUCLEOTIDE SEQUENCE [LARGE SCALE GENOMIC DNA]</scope>
    <source>
        <strain evidence="3">S238N-H82 / ATCC MYA-4686</strain>
    </source>
</reference>
<organism evidence="3">
    <name type="scientific">Laccaria bicolor (strain S238N-H82 / ATCC MYA-4686)</name>
    <name type="common">Bicoloured deceiver</name>
    <name type="synonym">Laccaria laccata var. bicolor</name>
    <dbReference type="NCBI Taxonomy" id="486041"/>
    <lineage>
        <taxon>Eukaryota</taxon>
        <taxon>Fungi</taxon>
        <taxon>Dikarya</taxon>
        <taxon>Basidiomycota</taxon>
        <taxon>Agaricomycotina</taxon>
        <taxon>Agaricomycetes</taxon>
        <taxon>Agaricomycetidae</taxon>
        <taxon>Agaricales</taxon>
        <taxon>Agaricineae</taxon>
        <taxon>Hydnangiaceae</taxon>
        <taxon>Laccaria</taxon>
    </lineage>
</organism>
<name>B0DX03_LACBS</name>
<dbReference type="AlphaFoldDB" id="B0DX03"/>
<evidence type="ECO:0000313" key="3">
    <source>
        <dbReference type="Proteomes" id="UP000001194"/>
    </source>
</evidence>
<gene>
    <name evidence="2" type="ORF">LACBIDRAFT_333765</name>
</gene>